<evidence type="ECO:0000313" key="2">
    <source>
        <dbReference type="Proteomes" id="UP001287356"/>
    </source>
</evidence>
<dbReference type="AlphaFoldDB" id="A0AAE0MZE3"/>
<protein>
    <submittedName>
        <fullName evidence="1">Uncharacterized protein</fullName>
    </submittedName>
</protein>
<name>A0AAE0MZE3_9PEZI</name>
<accession>A0AAE0MZE3</accession>
<gene>
    <name evidence="1" type="ORF">B0T24DRAFT_723989</name>
</gene>
<organism evidence="1 2">
    <name type="scientific">Lasiosphaeria ovina</name>
    <dbReference type="NCBI Taxonomy" id="92902"/>
    <lineage>
        <taxon>Eukaryota</taxon>
        <taxon>Fungi</taxon>
        <taxon>Dikarya</taxon>
        <taxon>Ascomycota</taxon>
        <taxon>Pezizomycotina</taxon>
        <taxon>Sordariomycetes</taxon>
        <taxon>Sordariomycetidae</taxon>
        <taxon>Sordariales</taxon>
        <taxon>Lasiosphaeriaceae</taxon>
        <taxon>Lasiosphaeria</taxon>
    </lineage>
</organism>
<reference evidence="1" key="1">
    <citation type="journal article" date="2023" name="Mol. Phylogenet. Evol.">
        <title>Genome-scale phylogeny and comparative genomics of the fungal order Sordariales.</title>
        <authorList>
            <person name="Hensen N."/>
            <person name="Bonometti L."/>
            <person name="Westerberg I."/>
            <person name="Brannstrom I.O."/>
            <person name="Guillou S."/>
            <person name="Cros-Aarteil S."/>
            <person name="Calhoun S."/>
            <person name="Haridas S."/>
            <person name="Kuo A."/>
            <person name="Mondo S."/>
            <person name="Pangilinan J."/>
            <person name="Riley R."/>
            <person name="LaButti K."/>
            <person name="Andreopoulos B."/>
            <person name="Lipzen A."/>
            <person name="Chen C."/>
            <person name="Yan M."/>
            <person name="Daum C."/>
            <person name="Ng V."/>
            <person name="Clum A."/>
            <person name="Steindorff A."/>
            <person name="Ohm R.A."/>
            <person name="Martin F."/>
            <person name="Silar P."/>
            <person name="Natvig D.O."/>
            <person name="Lalanne C."/>
            <person name="Gautier V."/>
            <person name="Ament-Velasquez S.L."/>
            <person name="Kruys A."/>
            <person name="Hutchinson M.I."/>
            <person name="Powell A.J."/>
            <person name="Barry K."/>
            <person name="Miller A.N."/>
            <person name="Grigoriev I.V."/>
            <person name="Debuchy R."/>
            <person name="Gladieux P."/>
            <person name="Hiltunen Thoren M."/>
            <person name="Johannesson H."/>
        </authorList>
    </citation>
    <scope>NUCLEOTIDE SEQUENCE</scope>
    <source>
        <strain evidence="1">CBS 958.72</strain>
    </source>
</reference>
<sequence>MGAPVILCGRTERIGEGVIALLKPEFEVIHFILSPEAGSVEIPAIFRGEQPPPPSRTALGSKDYSQPPVAVILGGGYDDADIELLMKAAAGIKSIPWLRPDTTKPAPPLGPEYGKALVARIKELVPQLEKEGKMEEETVHWY</sequence>
<reference evidence="1" key="2">
    <citation type="submission" date="2023-06" db="EMBL/GenBank/DDBJ databases">
        <authorList>
            <consortium name="Lawrence Berkeley National Laboratory"/>
            <person name="Haridas S."/>
            <person name="Hensen N."/>
            <person name="Bonometti L."/>
            <person name="Westerberg I."/>
            <person name="Brannstrom I.O."/>
            <person name="Guillou S."/>
            <person name="Cros-Aarteil S."/>
            <person name="Calhoun S."/>
            <person name="Kuo A."/>
            <person name="Mondo S."/>
            <person name="Pangilinan J."/>
            <person name="Riley R."/>
            <person name="Labutti K."/>
            <person name="Andreopoulos B."/>
            <person name="Lipzen A."/>
            <person name="Chen C."/>
            <person name="Yanf M."/>
            <person name="Daum C."/>
            <person name="Ng V."/>
            <person name="Clum A."/>
            <person name="Steindorff A."/>
            <person name="Ohm R."/>
            <person name="Martin F."/>
            <person name="Silar P."/>
            <person name="Natvig D."/>
            <person name="Lalanne C."/>
            <person name="Gautier V."/>
            <person name="Ament-Velasquez S.L."/>
            <person name="Kruys A."/>
            <person name="Hutchinson M.I."/>
            <person name="Powell A.J."/>
            <person name="Barry K."/>
            <person name="Miller A.N."/>
            <person name="Grigoriev I.V."/>
            <person name="Debuchy R."/>
            <person name="Gladieux P."/>
            <person name="Thoren M.H."/>
            <person name="Johannesson H."/>
        </authorList>
    </citation>
    <scope>NUCLEOTIDE SEQUENCE</scope>
    <source>
        <strain evidence="1">CBS 958.72</strain>
    </source>
</reference>
<keyword evidence="2" id="KW-1185">Reference proteome</keyword>
<proteinExistence type="predicted"/>
<evidence type="ECO:0000313" key="1">
    <source>
        <dbReference type="EMBL" id="KAK3365052.1"/>
    </source>
</evidence>
<comment type="caution">
    <text evidence="1">The sequence shown here is derived from an EMBL/GenBank/DDBJ whole genome shotgun (WGS) entry which is preliminary data.</text>
</comment>
<dbReference type="Proteomes" id="UP001287356">
    <property type="component" value="Unassembled WGS sequence"/>
</dbReference>
<dbReference type="EMBL" id="JAULSN010000009">
    <property type="protein sequence ID" value="KAK3365052.1"/>
    <property type="molecule type" value="Genomic_DNA"/>
</dbReference>